<dbReference type="FunFam" id="3.40.50.12780:FF:000001">
    <property type="entry name" value="Acetyl-coenzyme A synthetase"/>
    <property type="match status" value="1"/>
</dbReference>
<name>A0AAJ2S4H7_9ENTR</name>
<proteinExistence type="inferred from homology"/>
<dbReference type="CDD" id="cd05966">
    <property type="entry name" value="ACS"/>
    <property type="match status" value="1"/>
</dbReference>
<dbReference type="GO" id="GO:0005524">
    <property type="term" value="F:ATP binding"/>
    <property type="evidence" value="ECO:0007669"/>
    <property type="project" value="UniProtKB-KW"/>
</dbReference>
<dbReference type="Proteomes" id="UP001282336">
    <property type="component" value="Unassembled WGS sequence"/>
</dbReference>
<accession>A0AAJ2S4H7</accession>
<dbReference type="InterPro" id="IPR025110">
    <property type="entry name" value="AMP-bd_C"/>
</dbReference>
<feature type="domain" description="AMP-dependent synthetase/ligase" evidence="9">
    <location>
        <begin position="73"/>
        <end position="457"/>
    </location>
</feature>
<dbReference type="GO" id="GO:0005829">
    <property type="term" value="C:cytosol"/>
    <property type="evidence" value="ECO:0007669"/>
    <property type="project" value="TreeGrafter"/>
</dbReference>
<evidence type="ECO:0000256" key="6">
    <source>
        <dbReference type="ARBA" id="ARBA00022842"/>
    </source>
</evidence>
<keyword evidence="4" id="KW-0547">Nucleotide-binding</keyword>
<evidence type="ECO:0000313" key="12">
    <source>
        <dbReference type="EMBL" id="MDX6029984.1"/>
    </source>
</evidence>
<dbReference type="RefSeq" id="WP_319626615.1">
    <property type="nucleotide sequence ID" value="NZ_JAWXRB010000001.1"/>
</dbReference>
<keyword evidence="5" id="KW-0067">ATP-binding</keyword>
<organism evidence="12 13">
    <name type="scientific">Scandinavium lactucae</name>
    <dbReference type="NCBI Taxonomy" id="3095028"/>
    <lineage>
        <taxon>Bacteria</taxon>
        <taxon>Pseudomonadati</taxon>
        <taxon>Pseudomonadota</taxon>
        <taxon>Gammaproteobacteria</taxon>
        <taxon>Enterobacterales</taxon>
        <taxon>Enterobacteriaceae</taxon>
        <taxon>Scandinavium</taxon>
    </lineage>
</organism>
<reference evidence="12" key="1">
    <citation type="submission" date="2023-11" db="EMBL/GenBank/DDBJ databases">
        <title>Scandinavium wanjuensis sp. nov., isolated from lettuce South Korea.</title>
        <authorList>
            <person name="Park J."/>
            <person name="Park S."/>
            <person name="Oh K.K."/>
            <person name="Cho G.S."/>
            <person name="Franz C.M.A.P."/>
        </authorList>
    </citation>
    <scope>NUCLEOTIDE SEQUENCE</scope>
    <source>
        <strain evidence="12">V105_12</strain>
    </source>
</reference>
<dbReference type="NCBIfam" id="NF001208">
    <property type="entry name" value="PRK00174.1"/>
    <property type="match status" value="1"/>
</dbReference>
<evidence type="ECO:0000256" key="3">
    <source>
        <dbReference type="ARBA" id="ARBA00022723"/>
    </source>
</evidence>
<dbReference type="PANTHER" id="PTHR24095:SF243">
    <property type="entry name" value="ACETYL-COENZYME A SYNTHETASE"/>
    <property type="match status" value="1"/>
</dbReference>
<dbReference type="InterPro" id="IPR032387">
    <property type="entry name" value="ACAS_N"/>
</dbReference>
<keyword evidence="7" id="KW-0007">Acetylation</keyword>
<evidence type="ECO:0000259" key="10">
    <source>
        <dbReference type="Pfam" id="PF13193"/>
    </source>
</evidence>
<sequence>MTTSQVSFTRQDSYSAQYYFSITHTDAYWKEEASHLTWMRPFEKIKETSFSPGEVDIRWFNGGKLNVSANCLDRHLKTRSDQAAIIWESDDGKETRTLSYSELLNQVCLFASALLELGIRKGDTVTLYMPMVPETAIAILACARIGAVHNVIFAGFSSDALAERMADAGSKLVITANEGLRGGKIIPLKTYVDLARQYCRETLGHDVRQTIVLKRTDSKTAWEPGIDHWWHELMIPTAPVVEPVAMDAEDPLFILYTSGSTGKAKGLVHTTAGYLVYAHSTFRFLAGDSRIFWCTADVGWITGHTYMLYAPLCAGLTTVMYEGIPGSPSADRLATIIDRHNVDMLYTAPTLIRSLMSAGNAALGNSHRTSLRRLGTVGEPINPEAWRWYRDVFGNGRCPVIDTWWQTETGGIMIAPVSGENKPGAAATPLFGIRADIVDDEGHPVPPMTRGNLVIRDSWPGQARTIYGDHARFEETYFSTVPGCYFTGDGAWQDEDGHFWISGRVDDVLNVSGHRLGTAEIESAITSHPAVCEVAVVGQPHPVKGESVYAFVTLMNGQKVSDSLSTELRVRVREKIGALAVPEVIHWTPYLPKTRSGKILRRVLRKLAAGETRDLGDLSSLADQEGLSAFLQQK</sequence>
<dbReference type="Gene3D" id="3.40.50.12780">
    <property type="entry name" value="N-terminal domain of ligase-like"/>
    <property type="match status" value="1"/>
</dbReference>
<dbReference type="PROSITE" id="PS00455">
    <property type="entry name" value="AMP_BINDING"/>
    <property type="match status" value="1"/>
</dbReference>
<evidence type="ECO:0000256" key="1">
    <source>
        <dbReference type="ARBA" id="ARBA00006432"/>
    </source>
</evidence>
<evidence type="ECO:0000256" key="2">
    <source>
        <dbReference type="ARBA" id="ARBA00022598"/>
    </source>
</evidence>
<dbReference type="GO" id="GO:0003987">
    <property type="term" value="F:acetate-CoA ligase activity"/>
    <property type="evidence" value="ECO:0007669"/>
    <property type="project" value="UniProtKB-UniRule"/>
</dbReference>
<evidence type="ECO:0000256" key="4">
    <source>
        <dbReference type="ARBA" id="ARBA00022741"/>
    </source>
</evidence>
<dbReference type="PANTHER" id="PTHR24095">
    <property type="entry name" value="ACETYL-COENZYME A SYNTHETASE"/>
    <property type="match status" value="1"/>
</dbReference>
<evidence type="ECO:0000259" key="11">
    <source>
        <dbReference type="Pfam" id="PF16177"/>
    </source>
</evidence>
<keyword evidence="3" id="KW-0479">Metal-binding</keyword>
<dbReference type="InterPro" id="IPR042099">
    <property type="entry name" value="ANL_N_sf"/>
</dbReference>
<dbReference type="GO" id="GO:0046872">
    <property type="term" value="F:metal ion binding"/>
    <property type="evidence" value="ECO:0007669"/>
    <property type="project" value="UniProtKB-KW"/>
</dbReference>
<dbReference type="EMBL" id="JAWXRC010000017">
    <property type="protein sequence ID" value="MDX6029984.1"/>
    <property type="molecule type" value="Genomic_DNA"/>
</dbReference>
<evidence type="ECO:0000256" key="8">
    <source>
        <dbReference type="NCBIfam" id="TIGR02188"/>
    </source>
</evidence>
<dbReference type="GO" id="GO:0019427">
    <property type="term" value="P:acetyl-CoA biosynthetic process from acetate"/>
    <property type="evidence" value="ECO:0007669"/>
    <property type="project" value="UniProtKB-UniRule"/>
</dbReference>
<gene>
    <name evidence="12" type="primary">acs</name>
    <name evidence="12" type="ORF">SIL20_00455</name>
</gene>
<dbReference type="Gene3D" id="3.30.300.30">
    <property type="match status" value="1"/>
</dbReference>
<dbReference type="AlphaFoldDB" id="A0AAJ2S4H7"/>
<feature type="domain" description="Acetyl-coenzyme A synthetase N-terminal" evidence="11">
    <location>
        <begin position="14"/>
        <end position="71"/>
    </location>
</feature>
<evidence type="ECO:0000256" key="7">
    <source>
        <dbReference type="ARBA" id="ARBA00022990"/>
    </source>
</evidence>
<feature type="domain" description="AMP-binding enzyme C-terminal" evidence="10">
    <location>
        <begin position="520"/>
        <end position="598"/>
    </location>
</feature>
<comment type="similarity">
    <text evidence="1">Belongs to the ATP-dependent AMP-binding enzyme family.</text>
</comment>
<comment type="caution">
    <text evidence="12">The sequence shown here is derived from an EMBL/GenBank/DDBJ whole genome shotgun (WGS) entry which is preliminary data.</text>
</comment>
<dbReference type="GO" id="GO:0016208">
    <property type="term" value="F:AMP binding"/>
    <property type="evidence" value="ECO:0007669"/>
    <property type="project" value="InterPro"/>
</dbReference>
<protein>
    <recommendedName>
        <fullName evidence="8">Acetate--CoA ligase</fullName>
        <ecNumber evidence="8">6.2.1.1</ecNumber>
    </recommendedName>
</protein>
<dbReference type="Pfam" id="PF16177">
    <property type="entry name" value="ACAS_N"/>
    <property type="match status" value="1"/>
</dbReference>
<dbReference type="NCBIfam" id="TIGR02188">
    <property type="entry name" value="Ac_CoA_lig_AcsA"/>
    <property type="match status" value="1"/>
</dbReference>
<dbReference type="InterPro" id="IPR011904">
    <property type="entry name" value="Ac_CoA_lig"/>
</dbReference>
<dbReference type="InterPro" id="IPR020845">
    <property type="entry name" value="AMP-binding_CS"/>
</dbReference>
<dbReference type="SUPFAM" id="SSF56801">
    <property type="entry name" value="Acetyl-CoA synthetase-like"/>
    <property type="match status" value="1"/>
</dbReference>
<dbReference type="InterPro" id="IPR045851">
    <property type="entry name" value="AMP-bd_C_sf"/>
</dbReference>
<evidence type="ECO:0000313" key="13">
    <source>
        <dbReference type="Proteomes" id="UP001282336"/>
    </source>
</evidence>
<dbReference type="EC" id="6.2.1.1" evidence="8"/>
<evidence type="ECO:0000259" key="9">
    <source>
        <dbReference type="Pfam" id="PF00501"/>
    </source>
</evidence>
<dbReference type="InterPro" id="IPR000873">
    <property type="entry name" value="AMP-dep_synth/lig_dom"/>
</dbReference>
<keyword evidence="6" id="KW-0460">Magnesium</keyword>
<dbReference type="Pfam" id="PF00501">
    <property type="entry name" value="AMP-binding"/>
    <property type="match status" value="1"/>
</dbReference>
<keyword evidence="2 12" id="KW-0436">Ligase</keyword>
<dbReference type="Pfam" id="PF13193">
    <property type="entry name" value="AMP-binding_C"/>
    <property type="match status" value="1"/>
</dbReference>
<evidence type="ECO:0000256" key="5">
    <source>
        <dbReference type="ARBA" id="ARBA00022840"/>
    </source>
</evidence>